<dbReference type="KEGG" id="aalg:AREALGSMS7_03234"/>
<dbReference type="Proteomes" id="UP000204551">
    <property type="component" value="Chromosome"/>
</dbReference>
<dbReference type="AlphaFoldDB" id="A0A221UZ71"/>
<dbReference type="EMBL" id="CP022515">
    <property type="protein sequence ID" value="ASO06659.1"/>
    <property type="molecule type" value="Genomic_DNA"/>
</dbReference>
<accession>A0A221UZ71</accession>
<reference evidence="1 2" key="1">
    <citation type="submission" date="2017-07" db="EMBL/GenBank/DDBJ databases">
        <title>Genome Sequence of Arenibacter algicola Strain SMS7 Isolated from a culture of the Diatom Skeletonema marinoi.</title>
        <authorList>
            <person name="Topel M."/>
            <person name="Pinder M.I.M."/>
            <person name="Johansson O.N."/>
            <person name="Kourtchenko O."/>
            <person name="Godhe A."/>
            <person name="Clarke A.K."/>
        </authorList>
    </citation>
    <scope>NUCLEOTIDE SEQUENCE [LARGE SCALE GENOMIC DNA]</scope>
    <source>
        <strain evidence="1 2">SMS7</strain>
    </source>
</reference>
<evidence type="ECO:0000313" key="1">
    <source>
        <dbReference type="EMBL" id="ASO06659.1"/>
    </source>
</evidence>
<proteinExistence type="predicted"/>
<organism evidence="1 2">
    <name type="scientific">Arenibacter algicola</name>
    <dbReference type="NCBI Taxonomy" id="616991"/>
    <lineage>
        <taxon>Bacteria</taxon>
        <taxon>Pseudomonadati</taxon>
        <taxon>Bacteroidota</taxon>
        <taxon>Flavobacteriia</taxon>
        <taxon>Flavobacteriales</taxon>
        <taxon>Flavobacteriaceae</taxon>
        <taxon>Arenibacter</taxon>
    </lineage>
</organism>
<protein>
    <submittedName>
        <fullName evidence="1">Uncharacterized protein</fullName>
    </submittedName>
</protein>
<sequence>MVRSWTGSPSEFTSANFQLSCEGREIRIKNFQHGKSVQSRLVVSFDRN</sequence>
<gene>
    <name evidence="1" type="ORF">AREALGSMS7_03234</name>
</gene>
<name>A0A221UZ71_9FLAO</name>
<evidence type="ECO:0000313" key="2">
    <source>
        <dbReference type="Proteomes" id="UP000204551"/>
    </source>
</evidence>